<evidence type="ECO:0000256" key="8">
    <source>
        <dbReference type="HAMAP-Rule" id="MF_01937"/>
    </source>
</evidence>
<feature type="transmembrane region" description="Helical" evidence="8">
    <location>
        <begin position="280"/>
        <end position="299"/>
    </location>
</feature>
<keyword evidence="2 8" id="KW-0474">Menaquinone biosynthesis</keyword>
<keyword evidence="5 8" id="KW-0812">Transmembrane</keyword>
<name>A0ABV9N165_9FLAO</name>
<reference evidence="11" key="1">
    <citation type="journal article" date="2019" name="Int. J. Syst. Evol. Microbiol.">
        <title>The Global Catalogue of Microorganisms (GCM) 10K type strain sequencing project: providing services to taxonomists for standard genome sequencing and annotation.</title>
        <authorList>
            <consortium name="The Broad Institute Genomics Platform"/>
            <consortium name="The Broad Institute Genome Sequencing Center for Infectious Disease"/>
            <person name="Wu L."/>
            <person name="Ma J."/>
        </authorList>
    </citation>
    <scope>NUCLEOTIDE SEQUENCE [LARGE SCALE GENOMIC DNA]</scope>
    <source>
        <strain evidence="11">CCUG 63682</strain>
    </source>
</reference>
<feature type="transmembrane region" description="Helical" evidence="8">
    <location>
        <begin position="12"/>
        <end position="32"/>
    </location>
</feature>
<dbReference type="NCBIfam" id="TIGR00751">
    <property type="entry name" value="menA"/>
    <property type="match status" value="1"/>
</dbReference>
<keyword evidence="7 8" id="KW-0472">Membrane</keyword>
<dbReference type="InterPro" id="IPR026046">
    <property type="entry name" value="UBIAD1"/>
</dbReference>
<dbReference type="Proteomes" id="UP001595953">
    <property type="component" value="Unassembled WGS sequence"/>
</dbReference>
<dbReference type="HAMAP" id="MF_01937">
    <property type="entry name" value="MenA_1"/>
    <property type="match status" value="1"/>
</dbReference>
<evidence type="ECO:0000256" key="5">
    <source>
        <dbReference type="ARBA" id="ARBA00022692"/>
    </source>
</evidence>
<evidence type="ECO:0000256" key="3">
    <source>
        <dbReference type="ARBA" id="ARBA00022475"/>
    </source>
</evidence>
<dbReference type="InterPro" id="IPR044878">
    <property type="entry name" value="UbiA_sf"/>
</dbReference>
<feature type="transmembrane region" description="Helical" evidence="8">
    <location>
        <begin position="96"/>
        <end position="113"/>
    </location>
</feature>
<evidence type="ECO:0000313" key="11">
    <source>
        <dbReference type="Proteomes" id="UP001595953"/>
    </source>
</evidence>
<dbReference type="CDD" id="cd13962">
    <property type="entry name" value="PT_UbiA_UBIAD1"/>
    <property type="match status" value="1"/>
</dbReference>
<proteinExistence type="inferred from homology"/>
<keyword evidence="11" id="KW-1185">Reference proteome</keyword>
<evidence type="ECO:0000256" key="7">
    <source>
        <dbReference type="ARBA" id="ARBA00023136"/>
    </source>
</evidence>
<feature type="transmembrane region" description="Helical" evidence="8">
    <location>
        <begin position="224"/>
        <end position="243"/>
    </location>
</feature>
<dbReference type="GO" id="GO:0046428">
    <property type="term" value="F:1,4-dihydroxy-2-naphthoate polyprenyltransferase activity"/>
    <property type="evidence" value="ECO:0007669"/>
    <property type="project" value="UniProtKB-EC"/>
</dbReference>
<feature type="transmembrane region" description="Helical" evidence="8">
    <location>
        <begin position="150"/>
        <end position="171"/>
    </location>
</feature>
<dbReference type="PANTHER" id="PTHR13929:SF0">
    <property type="entry name" value="UBIA PRENYLTRANSFERASE DOMAIN-CONTAINING PROTEIN 1"/>
    <property type="match status" value="1"/>
</dbReference>
<dbReference type="PANTHER" id="PTHR13929">
    <property type="entry name" value="1,4-DIHYDROXY-2-NAPHTHOATE OCTAPRENYLTRANSFERASE"/>
    <property type="match status" value="1"/>
</dbReference>
<feature type="transmembrane region" description="Helical" evidence="8">
    <location>
        <begin position="119"/>
        <end position="138"/>
    </location>
</feature>
<dbReference type="RefSeq" id="WP_387962200.1">
    <property type="nucleotide sequence ID" value="NZ_JBHSGP010000012.1"/>
</dbReference>
<keyword evidence="4 8" id="KW-0808">Transferase</keyword>
<accession>A0ABV9N165</accession>
<evidence type="ECO:0000256" key="6">
    <source>
        <dbReference type="ARBA" id="ARBA00022989"/>
    </source>
</evidence>
<feature type="transmembrane region" description="Helical" evidence="8">
    <location>
        <begin position="249"/>
        <end position="268"/>
    </location>
</feature>
<comment type="similarity">
    <text evidence="8">Belongs to the MenA family. Type 1 subfamily.</text>
</comment>
<evidence type="ECO:0000256" key="9">
    <source>
        <dbReference type="NCBIfam" id="TIGR00751"/>
    </source>
</evidence>
<dbReference type="InterPro" id="IPR000537">
    <property type="entry name" value="UbiA_prenyltransferase"/>
</dbReference>
<feature type="transmembrane region" description="Helical" evidence="8">
    <location>
        <begin position="38"/>
        <end position="58"/>
    </location>
</feature>
<evidence type="ECO:0000256" key="1">
    <source>
        <dbReference type="ARBA" id="ARBA00004141"/>
    </source>
</evidence>
<dbReference type="Pfam" id="PF01040">
    <property type="entry name" value="UbiA"/>
    <property type="match status" value="1"/>
</dbReference>
<dbReference type="Gene3D" id="1.10.357.140">
    <property type="entry name" value="UbiA prenyltransferase"/>
    <property type="match status" value="1"/>
</dbReference>
<dbReference type="PIRSF" id="PIRSF005355">
    <property type="entry name" value="UBIAD1"/>
    <property type="match status" value="1"/>
</dbReference>
<evidence type="ECO:0000256" key="4">
    <source>
        <dbReference type="ARBA" id="ARBA00022679"/>
    </source>
</evidence>
<gene>
    <name evidence="8 10" type="primary">menA</name>
    <name evidence="10" type="ORF">ACFO5O_06825</name>
</gene>
<keyword evidence="6 8" id="KW-1133">Transmembrane helix</keyword>
<dbReference type="EC" id="2.5.1.74" evidence="8 9"/>
<dbReference type="EMBL" id="JBHSGP010000012">
    <property type="protein sequence ID" value="MFC4722027.1"/>
    <property type="molecule type" value="Genomic_DNA"/>
</dbReference>
<sequence length="300" mass="32948">MNNLKPWLSAIRLRTLPLSISGIIVGTCFAYYNGFFNIAVFVLAILTTVSLQVLSNLANDYGDGIKGTDNDSRVGPTRAIQSGAITPQQMFEAIKINILIIILLVFLLLYNAFGNGHFLYILLFVGLAAFSVYAAINYTMGKSAYGYKGLGDVFVFIFFGLVSVVGSYFLYAKQLDHHVFLPATALGLLSVGVLNLNNMRDSETDKQSNKITLAVKLGSKASKIYHFILIGGAILISFLFALLYYSSVLNFLCFLAYIPLIIHLKNISNAKQPNDFDSQLKVLALTTFLFSILLGVGYIL</sequence>
<keyword evidence="3 8" id="KW-1003">Cell membrane</keyword>
<organism evidence="10 11">
    <name type="scientific">Geojedonia litorea</name>
    <dbReference type="NCBI Taxonomy" id="1268269"/>
    <lineage>
        <taxon>Bacteria</taxon>
        <taxon>Pseudomonadati</taxon>
        <taxon>Bacteroidota</taxon>
        <taxon>Flavobacteriia</taxon>
        <taxon>Flavobacteriales</taxon>
        <taxon>Flavobacteriaceae</taxon>
        <taxon>Geojedonia</taxon>
    </lineage>
</organism>
<protein>
    <recommendedName>
        <fullName evidence="8 9">1,4-dihydroxy-2-naphthoate octaprenyltransferase</fullName>
        <shortName evidence="8">DHNA-octaprenyltransferase</shortName>
        <ecNumber evidence="8 9">2.5.1.74</ecNumber>
    </recommendedName>
</protein>
<comment type="catalytic activity">
    <reaction evidence="8">
        <text>an all-trans-polyprenyl diphosphate + 1,4-dihydroxy-2-naphthoate + H(+) = a 2-demethylmenaquinol + CO2 + diphosphate</text>
        <dbReference type="Rhea" id="RHEA:26478"/>
        <dbReference type="Rhea" id="RHEA-COMP:9563"/>
        <dbReference type="Rhea" id="RHEA-COMP:9564"/>
        <dbReference type="ChEBI" id="CHEBI:11173"/>
        <dbReference type="ChEBI" id="CHEBI:15378"/>
        <dbReference type="ChEBI" id="CHEBI:16526"/>
        <dbReference type="ChEBI" id="CHEBI:33019"/>
        <dbReference type="ChEBI" id="CHEBI:55437"/>
        <dbReference type="ChEBI" id="CHEBI:58914"/>
        <dbReference type="EC" id="2.5.1.74"/>
    </reaction>
</comment>
<evidence type="ECO:0000313" key="10">
    <source>
        <dbReference type="EMBL" id="MFC4722027.1"/>
    </source>
</evidence>
<comment type="subcellular location">
    <subcellularLocation>
        <location evidence="8">Cell membrane</location>
        <topology evidence="8">Multi-pass membrane protein</topology>
    </subcellularLocation>
    <subcellularLocation>
        <location evidence="1">Membrane</location>
        <topology evidence="1">Multi-pass membrane protein</topology>
    </subcellularLocation>
</comment>
<dbReference type="InterPro" id="IPR004657">
    <property type="entry name" value="MenA"/>
</dbReference>
<feature type="transmembrane region" description="Helical" evidence="8">
    <location>
        <begin position="177"/>
        <end position="196"/>
    </location>
</feature>
<comment type="function">
    <text evidence="8">Conversion of 1,4-dihydroxy-2-naphthoate (DHNA) to demethylmenaquinone (DMK).</text>
</comment>
<evidence type="ECO:0000256" key="2">
    <source>
        <dbReference type="ARBA" id="ARBA00022428"/>
    </source>
</evidence>
<comment type="pathway">
    <text evidence="8">Quinol/quinone metabolism; menaquinone biosynthesis; menaquinol from 1,4-dihydroxy-2-naphthoate: step 1/2.</text>
</comment>
<comment type="caution">
    <text evidence="10">The sequence shown here is derived from an EMBL/GenBank/DDBJ whole genome shotgun (WGS) entry which is preliminary data.</text>
</comment>